<reference evidence="2 3" key="1">
    <citation type="submission" date="2021-07" db="EMBL/GenBank/DDBJ databases">
        <authorList>
            <person name="Palmer J.M."/>
        </authorList>
    </citation>
    <scope>NUCLEOTIDE SEQUENCE [LARGE SCALE GENOMIC DNA]</scope>
    <source>
        <strain evidence="2 3">AT_MEX2019</strain>
        <tissue evidence="2">Muscle</tissue>
    </source>
</reference>
<accession>A0ABU7CJ12</accession>
<keyword evidence="3" id="KW-1185">Reference proteome</keyword>
<name>A0ABU7CJ12_9TELE</name>
<feature type="compositionally biased region" description="Polar residues" evidence="1">
    <location>
        <begin position="27"/>
        <end position="39"/>
    </location>
</feature>
<evidence type="ECO:0000256" key="1">
    <source>
        <dbReference type="SAM" id="MobiDB-lite"/>
    </source>
</evidence>
<dbReference type="EMBL" id="JAHUTI010097055">
    <property type="protein sequence ID" value="MED6262962.1"/>
    <property type="molecule type" value="Genomic_DNA"/>
</dbReference>
<sequence>MTSRVAGGGASAHLQLSLGERHGTPRTGHQSNIGQTTRQTLIPKGSSESLIFRPKCQVFGLLAEAGVPRENPCMHGENMLAPSWDSCCKATVLTTAPPCSLLLQQVVFILHLLLQPKYKHELFH</sequence>
<gene>
    <name evidence="2" type="ORF">ATANTOWER_031047</name>
</gene>
<evidence type="ECO:0000313" key="2">
    <source>
        <dbReference type="EMBL" id="MED6262962.1"/>
    </source>
</evidence>
<feature type="region of interest" description="Disordered" evidence="1">
    <location>
        <begin position="20"/>
        <end position="39"/>
    </location>
</feature>
<organism evidence="2 3">
    <name type="scientific">Ataeniobius toweri</name>
    <dbReference type="NCBI Taxonomy" id="208326"/>
    <lineage>
        <taxon>Eukaryota</taxon>
        <taxon>Metazoa</taxon>
        <taxon>Chordata</taxon>
        <taxon>Craniata</taxon>
        <taxon>Vertebrata</taxon>
        <taxon>Euteleostomi</taxon>
        <taxon>Actinopterygii</taxon>
        <taxon>Neopterygii</taxon>
        <taxon>Teleostei</taxon>
        <taxon>Neoteleostei</taxon>
        <taxon>Acanthomorphata</taxon>
        <taxon>Ovalentaria</taxon>
        <taxon>Atherinomorphae</taxon>
        <taxon>Cyprinodontiformes</taxon>
        <taxon>Goodeidae</taxon>
        <taxon>Ataeniobius</taxon>
    </lineage>
</organism>
<evidence type="ECO:0000313" key="3">
    <source>
        <dbReference type="Proteomes" id="UP001345963"/>
    </source>
</evidence>
<protein>
    <submittedName>
        <fullName evidence="2">Uncharacterized protein</fullName>
    </submittedName>
</protein>
<proteinExistence type="predicted"/>
<comment type="caution">
    <text evidence="2">The sequence shown here is derived from an EMBL/GenBank/DDBJ whole genome shotgun (WGS) entry which is preliminary data.</text>
</comment>
<dbReference type="Proteomes" id="UP001345963">
    <property type="component" value="Unassembled WGS sequence"/>
</dbReference>